<gene>
    <name evidence="2" type="ORF">CCAM_LOCUS26638</name>
</gene>
<proteinExistence type="predicted"/>
<keyword evidence="1" id="KW-1133">Transmembrane helix</keyword>
<dbReference type="InterPro" id="IPR051085">
    <property type="entry name" value="MB_O-acyltransferase"/>
</dbReference>
<evidence type="ECO:0000313" key="2">
    <source>
        <dbReference type="EMBL" id="VFQ84862.1"/>
    </source>
</evidence>
<feature type="transmembrane region" description="Helical" evidence="1">
    <location>
        <begin position="66"/>
        <end position="84"/>
    </location>
</feature>
<reference evidence="2 3" key="1">
    <citation type="submission" date="2018-04" db="EMBL/GenBank/DDBJ databases">
        <authorList>
            <person name="Vogel A."/>
        </authorList>
    </citation>
    <scope>NUCLEOTIDE SEQUENCE [LARGE SCALE GENOMIC DNA]</scope>
</reference>
<name>A0A484M7W6_9ASTE</name>
<keyword evidence="1" id="KW-0812">Transmembrane</keyword>
<dbReference type="PANTHER" id="PTHR13285:SF18">
    <property type="entry name" value="PROTEIN-CYSTEINE N-PALMITOYLTRANSFERASE RASP"/>
    <property type="match status" value="1"/>
</dbReference>
<sequence length="94" mass="10264">MVVKSTANAFKVESAVGKLLYYELNAVAGAVTITCLMVANLVGFVIGPSGINWLTSVFLKREGLPVLLGMFVTFYVGTKLMLHISNSKKRRLQK</sequence>
<dbReference type="GO" id="GO:0005783">
    <property type="term" value="C:endoplasmic reticulum"/>
    <property type="evidence" value="ECO:0007669"/>
    <property type="project" value="TreeGrafter"/>
</dbReference>
<evidence type="ECO:0000313" key="3">
    <source>
        <dbReference type="Proteomes" id="UP000595140"/>
    </source>
</evidence>
<feature type="transmembrane region" description="Helical" evidence="1">
    <location>
        <begin position="20"/>
        <end position="46"/>
    </location>
</feature>
<dbReference type="GO" id="GO:0016746">
    <property type="term" value="F:acyltransferase activity"/>
    <property type="evidence" value="ECO:0007669"/>
    <property type="project" value="TreeGrafter"/>
</dbReference>
<evidence type="ECO:0000256" key="1">
    <source>
        <dbReference type="SAM" id="Phobius"/>
    </source>
</evidence>
<dbReference type="PANTHER" id="PTHR13285">
    <property type="entry name" value="ACYLTRANSFERASE"/>
    <property type="match status" value="1"/>
</dbReference>
<protein>
    <submittedName>
        <fullName evidence="2">Uncharacterized protein</fullName>
    </submittedName>
</protein>
<accession>A0A484M7W6</accession>
<organism evidence="2 3">
    <name type="scientific">Cuscuta campestris</name>
    <dbReference type="NCBI Taxonomy" id="132261"/>
    <lineage>
        <taxon>Eukaryota</taxon>
        <taxon>Viridiplantae</taxon>
        <taxon>Streptophyta</taxon>
        <taxon>Embryophyta</taxon>
        <taxon>Tracheophyta</taxon>
        <taxon>Spermatophyta</taxon>
        <taxon>Magnoliopsida</taxon>
        <taxon>eudicotyledons</taxon>
        <taxon>Gunneridae</taxon>
        <taxon>Pentapetalae</taxon>
        <taxon>asterids</taxon>
        <taxon>lamiids</taxon>
        <taxon>Solanales</taxon>
        <taxon>Convolvulaceae</taxon>
        <taxon>Cuscuteae</taxon>
        <taxon>Cuscuta</taxon>
        <taxon>Cuscuta subgen. Grammica</taxon>
        <taxon>Cuscuta sect. Cleistogrammica</taxon>
    </lineage>
</organism>
<dbReference type="Proteomes" id="UP000595140">
    <property type="component" value="Unassembled WGS sequence"/>
</dbReference>
<dbReference type="OrthoDB" id="420606at2759"/>
<dbReference type="EMBL" id="OOIL02002808">
    <property type="protein sequence ID" value="VFQ84862.1"/>
    <property type="molecule type" value="Genomic_DNA"/>
</dbReference>
<keyword evidence="3" id="KW-1185">Reference proteome</keyword>
<dbReference type="AlphaFoldDB" id="A0A484M7W6"/>
<keyword evidence="1" id="KW-0472">Membrane</keyword>